<dbReference type="RefSeq" id="WP_013610195.1">
    <property type="nucleotide sequence ID" value="NC_015155.1"/>
</dbReference>
<protein>
    <recommendedName>
        <fullName evidence="1">Ribonuclease J C-terminal domain-containing protein</fullName>
    </recommendedName>
</protein>
<sequence>MARLKYYSLGGQDEKFRFSGVLELNGDIFILNAGGSCVNTNLYEIDDVIPDYSSLIPLKPKIRGLFIGVPKELNISSLPYFLDVFSEVPIFTNSFGESIIRDFLERFHEEGGKKYNPNIVALNLISEHAVPGSNDCKILPIKVAASLPNSLAWAFKFSGSDYVVFMDEFLMSSENVPCRENQLNFLFQNLKNKVSLLIVGTQSCATVPSFSLKVADNFSYLKKLTSRISTRLNVAAYKDDWHTLFNLSRIARIYEYDLLIYPLKTSRMFNSFITENKLKNYSLSVSEETSRREGVVQIRIITGTHNTLYSNLRAINSGEVKDWEFLPTDVTVFMTSTFTERELEEISMINEIAHRGGEVLKLPSTIVPYMAGAEDLKLLVNYLSPYHVIPVNGFYKDYVEFTKALTNVMNIDKIYFLENGQYVNIEKKNVSITENPLQEIYVGNKKILDINRITIYERRLIAQSGVVLVSVRCNSKKNIVSNPMVQMLSVFSDDFSKKDEVLLRIQTNLKQDISKYLQQNSEIENKGLKQSIRKSVYNSLDPFIYKKPAVVSVISHIN</sequence>
<dbReference type="Gene3D" id="3.10.20.580">
    <property type="match status" value="1"/>
</dbReference>
<keyword evidence="3" id="KW-1185">Reference proteome</keyword>
<name>F0QSB8_MYCSL</name>
<evidence type="ECO:0000259" key="1">
    <source>
        <dbReference type="Pfam" id="PF17770"/>
    </source>
</evidence>
<gene>
    <name evidence="2" type="ordered locus">MSU_0878</name>
</gene>
<proteinExistence type="predicted"/>
<dbReference type="Pfam" id="PF17770">
    <property type="entry name" value="RNase_J_C"/>
    <property type="match status" value="1"/>
</dbReference>
<accession>F0QSB8</accession>
<dbReference type="PANTHER" id="PTHR43694">
    <property type="entry name" value="RIBONUCLEASE J"/>
    <property type="match status" value="1"/>
</dbReference>
<dbReference type="SUPFAM" id="SSF56281">
    <property type="entry name" value="Metallo-hydrolase/oxidoreductase"/>
    <property type="match status" value="1"/>
</dbReference>
<dbReference type="InterPro" id="IPR042173">
    <property type="entry name" value="RNase_J_2"/>
</dbReference>
<dbReference type="Gene3D" id="3.60.15.10">
    <property type="entry name" value="Ribonuclease Z/Hydroxyacylglutathione hydrolase-like"/>
    <property type="match status" value="1"/>
</dbReference>
<organism evidence="2 3">
    <name type="scientific">Mycoplasma suis (strain Illinois)</name>
    <dbReference type="NCBI Taxonomy" id="768700"/>
    <lineage>
        <taxon>Bacteria</taxon>
        <taxon>Bacillati</taxon>
        <taxon>Mycoplasmatota</taxon>
        <taxon>Mollicutes</taxon>
        <taxon>Mycoplasmataceae</taxon>
        <taxon>Mycoplasma</taxon>
    </lineage>
</organism>
<dbReference type="Proteomes" id="UP000007484">
    <property type="component" value="Chromosome"/>
</dbReference>
<dbReference type="InterPro" id="IPR041636">
    <property type="entry name" value="RNase_J_C"/>
</dbReference>
<dbReference type="KEGG" id="mss:MSU_0878"/>
<evidence type="ECO:0000313" key="3">
    <source>
        <dbReference type="Proteomes" id="UP000007484"/>
    </source>
</evidence>
<dbReference type="AlphaFoldDB" id="F0QSB8"/>
<dbReference type="STRING" id="768700.MSU_0878"/>
<reference evidence="2 3" key="1">
    <citation type="journal article" date="2011" name="J. Bacteriol.">
        <title>Complete genome sequences of two hemotropic Mycoplasmas, Mycoplasma haemofelis strain Ohio2 and Mycoplasma suis strain Illinois.</title>
        <authorList>
            <person name="Messick J.B."/>
            <person name="Santos A.P."/>
            <person name="Guimaraes A.M."/>
        </authorList>
    </citation>
    <scope>NUCLEOTIDE SEQUENCE [LARGE SCALE GENOMIC DNA]</scope>
    <source>
        <strain evidence="2 3">Illinois</strain>
    </source>
</reference>
<feature type="domain" description="Ribonuclease J C-terminal" evidence="1">
    <location>
        <begin position="455"/>
        <end position="557"/>
    </location>
</feature>
<dbReference type="HOGENOM" id="CLU_008727_3_2_14"/>
<dbReference type="EMBL" id="CP002525">
    <property type="protein sequence ID" value="ADX98388.1"/>
    <property type="molecule type" value="Genomic_DNA"/>
</dbReference>
<dbReference type="InterPro" id="IPR036866">
    <property type="entry name" value="RibonucZ/Hydroxyglut_hydro"/>
</dbReference>
<dbReference type="PANTHER" id="PTHR43694:SF1">
    <property type="entry name" value="RIBONUCLEASE J"/>
    <property type="match status" value="1"/>
</dbReference>
<evidence type="ECO:0000313" key="2">
    <source>
        <dbReference type="EMBL" id="ADX98388.1"/>
    </source>
</evidence>
<dbReference type="Gene3D" id="3.40.50.10710">
    <property type="entry name" value="Metallo-hydrolase/oxidoreductase"/>
    <property type="match status" value="1"/>
</dbReference>